<keyword evidence="7" id="KW-0735">Signal-anchor</keyword>
<evidence type="ECO:0000313" key="16">
    <source>
        <dbReference type="Proteomes" id="UP001180020"/>
    </source>
</evidence>
<dbReference type="AlphaFoldDB" id="A0AAV9EMK5"/>
<dbReference type="InterPro" id="IPR019378">
    <property type="entry name" value="GDP-Fuc_O-FucTrfase"/>
</dbReference>
<dbReference type="GO" id="GO:0016020">
    <property type="term" value="C:membrane"/>
    <property type="evidence" value="ECO:0007669"/>
    <property type="project" value="UniProtKB-SubCell"/>
</dbReference>
<evidence type="ECO:0000256" key="11">
    <source>
        <dbReference type="ARBA" id="ARBA00023253"/>
    </source>
</evidence>
<reference evidence="15" key="2">
    <citation type="submission" date="2023-06" db="EMBL/GenBank/DDBJ databases">
        <authorList>
            <person name="Ma L."/>
            <person name="Liu K.-W."/>
            <person name="Li Z."/>
            <person name="Hsiao Y.-Y."/>
            <person name="Qi Y."/>
            <person name="Fu T."/>
            <person name="Tang G."/>
            <person name="Zhang D."/>
            <person name="Sun W.-H."/>
            <person name="Liu D.-K."/>
            <person name="Li Y."/>
            <person name="Chen G.-Z."/>
            <person name="Liu X.-D."/>
            <person name="Liao X.-Y."/>
            <person name="Jiang Y.-T."/>
            <person name="Yu X."/>
            <person name="Hao Y."/>
            <person name="Huang J."/>
            <person name="Zhao X.-W."/>
            <person name="Ke S."/>
            <person name="Chen Y.-Y."/>
            <person name="Wu W.-L."/>
            <person name="Hsu J.-L."/>
            <person name="Lin Y.-F."/>
            <person name="Huang M.-D."/>
            <person name="Li C.-Y."/>
            <person name="Huang L."/>
            <person name="Wang Z.-W."/>
            <person name="Zhao X."/>
            <person name="Zhong W.-Y."/>
            <person name="Peng D.-H."/>
            <person name="Ahmad S."/>
            <person name="Lan S."/>
            <person name="Zhang J.-S."/>
            <person name="Tsai W.-C."/>
            <person name="Van De Peer Y."/>
            <person name="Liu Z.-J."/>
        </authorList>
    </citation>
    <scope>NUCLEOTIDE SEQUENCE</scope>
    <source>
        <strain evidence="15">CP</strain>
        <tissue evidence="15">Leaves</tissue>
    </source>
</reference>
<proteinExistence type="inferred from homology"/>
<evidence type="ECO:0000256" key="10">
    <source>
        <dbReference type="ARBA" id="ARBA00023180"/>
    </source>
</evidence>
<evidence type="ECO:0000256" key="14">
    <source>
        <dbReference type="SAM" id="Phobius"/>
    </source>
</evidence>
<dbReference type="InterPro" id="IPR024709">
    <property type="entry name" value="FucosylTrfase_pln"/>
</dbReference>
<gene>
    <name evidence="15" type="ORF">QJS10_CPA06g01746</name>
</gene>
<dbReference type="GO" id="GO:0006004">
    <property type="term" value="P:fucose metabolic process"/>
    <property type="evidence" value="ECO:0007669"/>
    <property type="project" value="UniProtKB-KW"/>
</dbReference>
<keyword evidence="8 14" id="KW-1133">Transmembrane helix</keyword>
<evidence type="ECO:0000256" key="13">
    <source>
        <dbReference type="ARBA" id="ARBA00030350"/>
    </source>
</evidence>
<comment type="subcellular location">
    <subcellularLocation>
        <location evidence="1">Membrane</location>
        <topology evidence="1">Single-pass type II membrane protein</topology>
    </subcellularLocation>
</comment>
<comment type="caution">
    <text evidence="15">The sequence shown here is derived from an EMBL/GenBank/DDBJ whole genome shotgun (WGS) entry which is preliminary data.</text>
</comment>
<organism evidence="15 16">
    <name type="scientific">Acorus calamus</name>
    <name type="common">Sweet flag</name>
    <dbReference type="NCBI Taxonomy" id="4465"/>
    <lineage>
        <taxon>Eukaryota</taxon>
        <taxon>Viridiplantae</taxon>
        <taxon>Streptophyta</taxon>
        <taxon>Embryophyta</taxon>
        <taxon>Tracheophyta</taxon>
        <taxon>Spermatophyta</taxon>
        <taxon>Magnoliopsida</taxon>
        <taxon>Liliopsida</taxon>
        <taxon>Acoraceae</taxon>
        <taxon>Acorus</taxon>
    </lineage>
</organism>
<comment type="pathway">
    <text evidence="2">Glycan metabolism.</text>
</comment>
<dbReference type="Proteomes" id="UP001180020">
    <property type="component" value="Unassembled WGS sequence"/>
</dbReference>
<dbReference type="EMBL" id="JAUJYO010000006">
    <property type="protein sequence ID" value="KAK1314214.1"/>
    <property type="molecule type" value="Genomic_DNA"/>
</dbReference>
<keyword evidence="9 14" id="KW-0472">Membrane</keyword>
<evidence type="ECO:0000256" key="6">
    <source>
        <dbReference type="ARBA" id="ARBA00022692"/>
    </source>
</evidence>
<protein>
    <recommendedName>
        <fullName evidence="13">O-fucosyltransferase family protein</fullName>
    </recommendedName>
</protein>
<keyword evidence="6 14" id="KW-0812">Transmembrane</keyword>
<keyword evidence="4" id="KW-0328">Glycosyltransferase</keyword>
<evidence type="ECO:0000256" key="12">
    <source>
        <dbReference type="ARBA" id="ARBA00023277"/>
    </source>
</evidence>
<dbReference type="GO" id="GO:0016757">
    <property type="term" value="F:glycosyltransferase activity"/>
    <property type="evidence" value="ECO:0007669"/>
    <property type="project" value="UniProtKB-KW"/>
</dbReference>
<reference evidence="15" key="1">
    <citation type="journal article" date="2023" name="Nat. Commun.">
        <title>Diploid and tetraploid genomes of Acorus and the evolution of monocots.</title>
        <authorList>
            <person name="Ma L."/>
            <person name="Liu K.W."/>
            <person name="Li Z."/>
            <person name="Hsiao Y.Y."/>
            <person name="Qi Y."/>
            <person name="Fu T."/>
            <person name="Tang G.D."/>
            <person name="Zhang D."/>
            <person name="Sun W.H."/>
            <person name="Liu D.K."/>
            <person name="Li Y."/>
            <person name="Chen G.Z."/>
            <person name="Liu X.D."/>
            <person name="Liao X.Y."/>
            <person name="Jiang Y.T."/>
            <person name="Yu X."/>
            <person name="Hao Y."/>
            <person name="Huang J."/>
            <person name="Zhao X.W."/>
            <person name="Ke S."/>
            <person name="Chen Y.Y."/>
            <person name="Wu W.L."/>
            <person name="Hsu J.L."/>
            <person name="Lin Y.F."/>
            <person name="Huang M.D."/>
            <person name="Li C.Y."/>
            <person name="Huang L."/>
            <person name="Wang Z.W."/>
            <person name="Zhao X."/>
            <person name="Zhong W.Y."/>
            <person name="Peng D.H."/>
            <person name="Ahmad S."/>
            <person name="Lan S."/>
            <person name="Zhang J.S."/>
            <person name="Tsai W.C."/>
            <person name="Van de Peer Y."/>
            <person name="Liu Z.J."/>
        </authorList>
    </citation>
    <scope>NUCLEOTIDE SEQUENCE</scope>
    <source>
        <strain evidence="15">CP</strain>
    </source>
</reference>
<keyword evidence="12" id="KW-0119">Carbohydrate metabolism</keyword>
<comment type="similarity">
    <text evidence="3">Belongs to the glycosyltransferase GT106 family.</text>
</comment>
<keyword evidence="16" id="KW-1185">Reference proteome</keyword>
<dbReference type="PANTHER" id="PTHR31741">
    <property type="entry name" value="OS02G0726500 PROTEIN-RELATED"/>
    <property type="match status" value="1"/>
</dbReference>
<sequence length="569" mass="63567">MAKRTQNRLSYISVPSQFIHSISSSPSLHSLLISPTNNPSPSPSPSAASRLLSLTRNPKSYLLCLFLLAFLWTSRLLLLGPDPLLPCSPLAAVRSRGLLSMSALPVSDGGAISEAAADGEFWRQPEGYGYRGCVGASEGYRRESEAVVRGRRKYLMVVVSGGLNQQRNQIVDAVVIARILGAALVVPILQVNVIWGDESEFSDIFDLKHFKKVLADDVRVVLSLPSTHVMTRPVLESRTPLHVSAQWIRQRYSRRLNKEGVLLLRGLDSRLSKDLPLDLQKLRCKVRKASLLRASVVSTPSIFMDDIHFTVAFHALKFSAPILDIGNRLADRMRKQGPYLALHLRMEKDVWVRTGCLPGLSEELDQIVQEERKLRPELLTARSNMTFHERKLAGLCPLNALEVARFLKALGAPRNARIFWAGGEPFGGEDALLPMTREFPNFYNKDSISLPGELEPFAKRASLLAAIDFVVSERADVFMPSHGGNMNHAMQGLRAYAGHRKHITPNKREIFTHFLNTSMPELEFNRIIKELHKNSLGQPEMRTDKAGRDVTAYPVQECMCNDLKARLTL</sequence>
<evidence type="ECO:0000256" key="9">
    <source>
        <dbReference type="ARBA" id="ARBA00023136"/>
    </source>
</evidence>
<evidence type="ECO:0000256" key="1">
    <source>
        <dbReference type="ARBA" id="ARBA00004606"/>
    </source>
</evidence>
<evidence type="ECO:0000256" key="7">
    <source>
        <dbReference type="ARBA" id="ARBA00022968"/>
    </source>
</evidence>
<keyword evidence="11" id="KW-0294">Fucose metabolism</keyword>
<dbReference type="GO" id="GO:0005737">
    <property type="term" value="C:cytoplasm"/>
    <property type="evidence" value="ECO:0007669"/>
    <property type="project" value="TreeGrafter"/>
</dbReference>
<keyword evidence="10" id="KW-0325">Glycoprotein</keyword>
<evidence type="ECO:0000256" key="8">
    <source>
        <dbReference type="ARBA" id="ARBA00022989"/>
    </source>
</evidence>
<dbReference type="CDD" id="cd11299">
    <property type="entry name" value="O-FucT_plant"/>
    <property type="match status" value="1"/>
</dbReference>
<dbReference type="PANTHER" id="PTHR31741:SF66">
    <property type="entry name" value="O-FUCOSYLTRANSFERASE 20"/>
    <property type="match status" value="1"/>
</dbReference>
<evidence type="ECO:0000256" key="5">
    <source>
        <dbReference type="ARBA" id="ARBA00022679"/>
    </source>
</evidence>
<evidence type="ECO:0000313" key="15">
    <source>
        <dbReference type="EMBL" id="KAK1314214.1"/>
    </source>
</evidence>
<keyword evidence="5" id="KW-0808">Transferase</keyword>
<dbReference type="Pfam" id="PF10250">
    <property type="entry name" value="O-FucT"/>
    <property type="match status" value="1"/>
</dbReference>
<evidence type="ECO:0000256" key="3">
    <source>
        <dbReference type="ARBA" id="ARBA00007737"/>
    </source>
</evidence>
<feature type="transmembrane region" description="Helical" evidence="14">
    <location>
        <begin position="60"/>
        <end position="78"/>
    </location>
</feature>
<accession>A0AAV9EMK5</accession>
<name>A0AAV9EMK5_ACOCL</name>
<evidence type="ECO:0000256" key="4">
    <source>
        <dbReference type="ARBA" id="ARBA00022676"/>
    </source>
</evidence>
<evidence type="ECO:0000256" key="2">
    <source>
        <dbReference type="ARBA" id="ARBA00004881"/>
    </source>
</evidence>